<keyword evidence="2" id="KW-0238">DNA-binding</keyword>
<reference evidence="5" key="1">
    <citation type="journal article" date="2022" name="Cell">
        <title>Design, construction, and in vivo augmentation of a complex gut microbiome.</title>
        <authorList>
            <person name="Cheng A.G."/>
            <person name="Ho P.Y."/>
            <person name="Aranda-Diaz A."/>
            <person name="Jain S."/>
            <person name="Yu F.B."/>
            <person name="Meng X."/>
            <person name="Wang M."/>
            <person name="Iakiviak M."/>
            <person name="Nagashima K."/>
            <person name="Zhao A."/>
            <person name="Murugkar P."/>
            <person name="Patil A."/>
            <person name="Atabakhsh K."/>
            <person name="Weakley A."/>
            <person name="Yan J."/>
            <person name="Brumbaugh A.R."/>
            <person name="Higginbottom S."/>
            <person name="Dimas A."/>
            <person name="Shiver A.L."/>
            <person name="Deutschbauer A."/>
            <person name="Neff N."/>
            <person name="Sonnenburg J.L."/>
            <person name="Huang K.C."/>
            <person name="Fischbach M.A."/>
        </authorList>
    </citation>
    <scope>NUCLEOTIDE SEQUENCE</scope>
    <source>
        <strain evidence="5">DSM 19829</strain>
    </source>
</reference>
<protein>
    <submittedName>
        <fullName evidence="5">Helix-turn-helix transcriptional regulator</fullName>
    </submittedName>
</protein>
<evidence type="ECO:0000313" key="6">
    <source>
        <dbReference type="Proteomes" id="UP001060164"/>
    </source>
</evidence>
<evidence type="ECO:0000256" key="1">
    <source>
        <dbReference type="ARBA" id="ARBA00023015"/>
    </source>
</evidence>
<keyword evidence="3" id="KW-0804">Transcription</keyword>
<dbReference type="InterPro" id="IPR018060">
    <property type="entry name" value="HTH_AraC"/>
</dbReference>
<dbReference type="Gene3D" id="1.10.10.60">
    <property type="entry name" value="Homeodomain-like"/>
    <property type="match status" value="1"/>
</dbReference>
<accession>A0ABY5VG83</accession>
<proteinExistence type="predicted"/>
<keyword evidence="6" id="KW-1185">Reference proteome</keyword>
<feature type="domain" description="HTH araC/xylS-type" evidence="4">
    <location>
        <begin position="171"/>
        <end position="272"/>
    </location>
</feature>
<name>A0ABY5VG83_9FIRM</name>
<dbReference type="Proteomes" id="UP001060164">
    <property type="component" value="Chromosome"/>
</dbReference>
<dbReference type="Pfam" id="PF20240">
    <property type="entry name" value="DUF6597"/>
    <property type="match status" value="1"/>
</dbReference>
<organism evidence="5 6">
    <name type="scientific">Ruminococcus gauvreauii</name>
    <dbReference type="NCBI Taxonomy" id="438033"/>
    <lineage>
        <taxon>Bacteria</taxon>
        <taxon>Bacillati</taxon>
        <taxon>Bacillota</taxon>
        <taxon>Clostridia</taxon>
        <taxon>Eubacteriales</taxon>
        <taxon>Oscillospiraceae</taxon>
        <taxon>Ruminococcus</taxon>
    </lineage>
</organism>
<dbReference type="InterPro" id="IPR050204">
    <property type="entry name" value="AraC_XylS_family_regulators"/>
</dbReference>
<dbReference type="RefSeq" id="WP_028528014.1">
    <property type="nucleotide sequence ID" value="NZ_CABLBR010000006.1"/>
</dbReference>
<dbReference type="SUPFAM" id="SSF46689">
    <property type="entry name" value="Homeodomain-like"/>
    <property type="match status" value="1"/>
</dbReference>
<evidence type="ECO:0000259" key="4">
    <source>
        <dbReference type="PROSITE" id="PS01124"/>
    </source>
</evidence>
<dbReference type="PANTHER" id="PTHR46796">
    <property type="entry name" value="HTH-TYPE TRANSCRIPTIONAL ACTIVATOR RHAS-RELATED"/>
    <property type="match status" value="1"/>
</dbReference>
<dbReference type="InterPro" id="IPR046532">
    <property type="entry name" value="DUF6597"/>
</dbReference>
<dbReference type="Pfam" id="PF12833">
    <property type="entry name" value="HTH_18"/>
    <property type="match status" value="1"/>
</dbReference>
<gene>
    <name evidence="5" type="ORF">NQ502_18930</name>
</gene>
<dbReference type="InterPro" id="IPR009057">
    <property type="entry name" value="Homeodomain-like_sf"/>
</dbReference>
<dbReference type="PANTHER" id="PTHR46796:SF13">
    <property type="entry name" value="HTH-TYPE TRANSCRIPTIONAL ACTIVATOR RHAS"/>
    <property type="match status" value="1"/>
</dbReference>
<dbReference type="EMBL" id="CP102290">
    <property type="protein sequence ID" value="UWP59404.1"/>
    <property type="molecule type" value="Genomic_DNA"/>
</dbReference>
<evidence type="ECO:0000313" key="5">
    <source>
        <dbReference type="EMBL" id="UWP59404.1"/>
    </source>
</evidence>
<sequence length="277" mass="32690">MLKLNSLYHPITSRPFLSNHTYREYLPCVSLRPYIACYWSTSDKDAKDTRDAKEILVIPDTCMDIIINVNHTTQQITGYLCGMQDRPFRTVQKTSKDHVTRFAIRFHFWSAHLFMDLDFRETRNQLIGLDALGPSWNALFEQFFYLKDINQYIACVELFLLNRLNEIHANPNLLNSIHRILTTSGRTSIEDICTYSCISQRQMERLFRREIGLPIKRIANLVRYQNVWKDMILTRHFDVQDAVFRYGYADQSHLLNEFKRFHGVTPKEAKTIALQSR</sequence>
<evidence type="ECO:0000256" key="2">
    <source>
        <dbReference type="ARBA" id="ARBA00023125"/>
    </source>
</evidence>
<evidence type="ECO:0000256" key="3">
    <source>
        <dbReference type="ARBA" id="ARBA00023163"/>
    </source>
</evidence>
<dbReference type="SMART" id="SM00342">
    <property type="entry name" value="HTH_ARAC"/>
    <property type="match status" value="1"/>
</dbReference>
<dbReference type="PROSITE" id="PS01124">
    <property type="entry name" value="HTH_ARAC_FAMILY_2"/>
    <property type="match status" value="1"/>
</dbReference>
<keyword evidence="1" id="KW-0805">Transcription regulation</keyword>